<feature type="transmembrane region" description="Helical" evidence="8">
    <location>
        <begin position="162"/>
        <end position="181"/>
    </location>
</feature>
<dbReference type="SUPFAM" id="SSF55874">
    <property type="entry name" value="ATPase domain of HSP90 chaperone/DNA topoisomerase II/histidine kinase"/>
    <property type="match status" value="1"/>
</dbReference>
<evidence type="ECO:0000256" key="1">
    <source>
        <dbReference type="ARBA" id="ARBA00000085"/>
    </source>
</evidence>
<keyword evidence="4 7" id="KW-0597">Phosphoprotein</keyword>
<organism evidence="12 13">
    <name type="scientific">Rhodanobacter glycinis</name>
    <dbReference type="NCBI Taxonomy" id="582702"/>
    <lineage>
        <taxon>Bacteria</taxon>
        <taxon>Pseudomonadati</taxon>
        <taxon>Pseudomonadota</taxon>
        <taxon>Gammaproteobacteria</taxon>
        <taxon>Lysobacterales</taxon>
        <taxon>Rhodanobacteraceae</taxon>
        <taxon>Rhodanobacter</taxon>
    </lineage>
</organism>
<dbReference type="PANTHER" id="PTHR43047">
    <property type="entry name" value="TWO-COMPONENT HISTIDINE PROTEIN KINASE"/>
    <property type="match status" value="1"/>
</dbReference>
<comment type="caution">
    <text evidence="12">The sequence shown here is derived from an EMBL/GenBank/DDBJ whole genome shotgun (WGS) entry which is preliminary data.</text>
</comment>
<evidence type="ECO:0000259" key="11">
    <source>
        <dbReference type="PROSITE" id="PS50885"/>
    </source>
</evidence>
<dbReference type="OrthoDB" id="9764438at2"/>
<dbReference type="Gene3D" id="3.40.50.2300">
    <property type="match status" value="1"/>
</dbReference>
<proteinExistence type="predicted"/>
<dbReference type="Gene3D" id="1.10.287.130">
    <property type="match status" value="1"/>
</dbReference>
<evidence type="ECO:0000256" key="3">
    <source>
        <dbReference type="ARBA" id="ARBA00012438"/>
    </source>
</evidence>
<dbReference type="CDD" id="cd00082">
    <property type="entry name" value="HisKA"/>
    <property type="match status" value="1"/>
</dbReference>
<sequence>MDKATNSWPTRLWQRTSLMQRLAFVAMVPTLITAALLVTLLTQRQLDNLRQMAQSNADAIATQAASVCVQPLRNMQLRELLRIADSIGDLPHVTRVQIRTTAGEILADHRESGDSNSQHDILTVVRDVVDSDQPDHALLGSVLVDVSLHDAIAAQHASQRHALLALLLSLLIAGVIGWQAARWISAPLVHLAGAVRQLGRGDRQVAVTVTDRTEIGDLQQGFNHAAAALFDVQRGMERQIEQATLELAGKNAALEAASVARSRFLAAASHDLRQPLYALTLFSSALAVDEHDPQRLDRIAHIQECVQSLDHLFSELLDLSRLETGAVQVEISEFPLDEVFAEVNRNFGMVAEQRNLRLNAHPTSRWVRSDRIMLTRILNNLVSNALRFTHHGGAVVGARRGGDGRVRIEVWDTGSGIAPEHLSSVFDEFYRIDDHLDAGLSDGSHSGLGLGLATVQRLAELLDTRVLVKSRLGRGSVFHFQLPLTDAQSKLAPLDDDLPTNLVGRRVLVLDDDPAILSGIRFLLRSWGCDVAVAEDRLQALEAIEQWPGPADIVISDLSLRDGERGLDVFAALDHYYQRDGEKPFARLLITGETRIDRLREIIAAKIPLLYKPVSPQQLRTTLISVWTAASSDR</sequence>
<feature type="transmembrane region" description="Helical" evidence="8">
    <location>
        <begin position="22"/>
        <end position="42"/>
    </location>
</feature>
<dbReference type="SUPFAM" id="SSF158472">
    <property type="entry name" value="HAMP domain-like"/>
    <property type="match status" value="1"/>
</dbReference>
<evidence type="ECO:0000256" key="7">
    <source>
        <dbReference type="PROSITE-ProRule" id="PRU00169"/>
    </source>
</evidence>
<dbReference type="CDD" id="cd06225">
    <property type="entry name" value="HAMP"/>
    <property type="match status" value="1"/>
</dbReference>
<dbReference type="InterPro" id="IPR001789">
    <property type="entry name" value="Sig_transdc_resp-reg_receiver"/>
</dbReference>
<dbReference type="InterPro" id="IPR005467">
    <property type="entry name" value="His_kinase_dom"/>
</dbReference>
<dbReference type="InterPro" id="IPR036890">
    <property type="entry name" value="HATPase_C_sf"/>
</dbReference>
<dbReference type="FunFam" id="3.30.565.10:FF:000049">
    <property type="entry name" value="Two-component sensor histidine kinase"/>
    <property type="match status" value="1"/>
</dbReference>
<evidence type="ECO:0000313" key="13">
    <source>
        <dbReference type="Proteomes" id="UP000319486"/>
    </source>
</evidence>
<keyword evidence="6 12" id="KW-0418">Kinase</keyword>
<dbReference type="EMBL" id="RCZO01000001">
    <property type="protein sequence ID" value="TPG11322.1"/>
    <property type="molecule type" value="Genomic_DNA"/>
</dbReference>
<protein>
    <recommendedName>
        <fullName evidence="3">histidine kinase</fullName>
        <ecNumber evidence="3">2.7.13.3</ecNumber>
    </recommendedName>
</protein>
<evidence type="ECO:0000313" key="12">
    <source>
        <dbReference type="EMBL" id="TPG11322.1"/>
    </source>
</evidence>
<evidence type="ECO:0000256" key="5">
    <source>
        <dbReference type="ARBA" id="ARBA00022679"/>
    </source>
</evidence>
<feature type="domain" description="Response regulatory" evidence="10">
    <location>
        <begin position="506"/>
        <end position="627"/>
    </location>
</feature>
<comment type="subcellular location">
    <subcellularLocation>
        <location evidence="2">Membrane</location>
    </subcellularLocation>
</comment>
<keyword evidence="8" id="KW-1133">Transmembrane helix</keyword>
<dbReference type="Pfam" id="PF00512">
    <property type="entry name" value="HisKA"/>
    <property type="match status" value="1"/>
</dbReference>
<dbReference type="SUPFAM" id="SSF52172">
    <property type="entry name" value="CheY-like"/>
    <property type="match status" value="1"/>
</dbReference>
<dbReference type="SMART" id="SM00387">
    <property type="entry name" value="HATPase_c"/>
    <property type="match status" value="1"/>
</dbReference>
<dbReference type="SMART" id="SM00388">
    <property type="entry name" value="HisKA"/>
    <property type="match status" value="1"/>
</dbReference>
<dbReference type="Pfam" id="PF00672">
    <property type="entry name" value="HAMP"/>
    <property type="match status" value="1"/>
</dbReference>
<gene>
    <name evidence="12" type="ORF">EAH88_01910</name>
</gene>
<dbReference type="PRINTS" id="PR00344">
    <property type="entry name" value="BCTRLSENSOR"/>
</dbReference>
<name>A0A502CF54_9GAMM</name>
<dbReference type="GO" id="GO:0005886">
    <property type="term" value="C:plasma membrane"/>
    <property type="evidence" value="ECO:0007669"/>
    <property type="project" value="TreeGrafter"/>
</dbReference>
<dbReference type="Gene3D" id="6.10.340.10">
    <property type="match status" value="1"/>
</dbReference>
<dbReference type="PROSITE" id="PS50885">
    <property type="entry name" value="HAMP"/>
    <property type="match status" value="1"/>
</dbReference>
<feature type="domain" description="HAMP" evidence="11">
    <location>
        <begin position="182"/>
        <end position="234"/>
    </location>
</feature>
<accession>A0A502CF54</accession>
<evidence type="ECO:0000259" key="10">
    <source>
        <dbReference type="PROSITE" id="PS50110"/>
    </source>
</evidence>
<keyword evidence="13" id="KW-1185">Reference proteome</keyword>
<dbReference type="SMART" id="SM00448">
    <property type="entry name" value="REC"/>
    <property type="match status" value="1"/>
</dbReference>
<dbReference type="InterPro" id="IPR003660">
    <property type="entry name" value="HAMP_dom"/>
</dbReference>
<feature type="modified residue" description="4-aspartylphosphate" evidence="7">
    <location>
        <position position="557"/>
    </location>
</feature>
<evidence type="ECO:0000256" key="8">
    <source>
        <dbReference type="SAM" id="Phobius"/>
    </source>
</evidence>
<dbReference type="RefSeq" id="WP_140648541.1">
    <property type="nucleotide sequence ID" value="NZ_RCZB01000002.1"/>
</dbReference>
<evidence type="ECO:0000256" key="6">
    <source>
        <dbReference type="ARBA" id="ARBA00022777"/>
    </source>
</evidence>
<evidence type="ECO:0000259" key="9">
    <source>
        <dbReference type="PROSITE" id="PS50109"/>
    </source>
</evidence>
<dbReference type="GO" id="GO:0009927">
    <property type="term" value="F:histidine phosphotransfer kinase activity"/>
    <property type="evidence" value="ECO:0007669"/>
    <property type="project" value="TreeGrafter"/>
</dbReference>
<dbReference type="InterPro" id="IPR011006">
    <property type="entry name" value="CheY-like_superfamily"/>
</dbReference>
<dbReference type="PANTHER" id="PTHR43047:SF9">
    <property type="entry name" value="HISTIDINE KINASE"/>
    <property type="match status" value="1"/>
</dbReference>
<dbReference type="InterPro" id="IPR003661">
    <property type="entry name" value="HisK_dim/P_dom"/>
</dbReference>
<dbReference type="SMART" id="SM00304">
    <property type="entry name" value="HAMP"/>
    <property type="match status" value="1"/>
</dbReference>
<feature type="domain" description="Histidine kinase" evidence="9">
    <location>
        <begin position="267"/>
        <end position="486"/>
    </location>
</feature>
<dbReference type="AlphaFoldDB" id="A0A502CF54"/>
<evidence type="ECO:0000256" key="4">
    <source>
        <dbReference type="ARBA" id="ARBA00022553"/>
    </source>
</evidence>
<dbReference type="InterPro" id="IPR036097">
    <property type="entry name" value="HisK_dim/P_sf"/>
</dbReference>
<dbReference type="Pfam" id="PF00072">
    <property type="entry name" value="Response_reg"/>
    <property type="match status" value="1"/>
</dbReference>
<dbReference type="Gene3D" id="3.30.565.10">
    <property type="entry name" value="Histidine kinase-like ATPase, C-terminal domain"/>
    <property type="match status" value="1"/>
</dbReference>
<keyword evidence="8" id="KW-0472">Membrane</keyword>
<dbReference type="InterPro" id="IPR004358">
    <property type="entry name" value="Sig_transdc_His_kin-like_C"/>
</dbReference>
<dbReference type="InterPro" id="IPR003594">
    <property type="entry name" value="HATPase_dom"/>
</dbReference>
<evidence type="ECO:0000256" key="2">
    <source>
        <dbReference type="ARBA" id="ARBA00004370"/>
    </source>
</evidence>
<dbReference type="Pfam" id="PF02518">
    <property type="entry name" value="HATPase_c"/>
    <property type="match status" value="1"/>
</dbReference>
<dbReference type="GO" id="GO:0000155">
    <property type="term" value="F:phosphorelay sensor kinase activity"/>
    <property type="evidence" value="ECO:0007669"/>
    <property type="project" value="InterPro"/>
</dbReference>
<dbReference type="CDD" id="cd00156">
    <property type="entry name" value="REC"/>
    <property type="match status" value="1"/>
</dbReference>
<dbReference type="EC" id="2.7.13.3" evidence="3"/>
<dbReference type="Proteomes" id="UP000319486">
    <property type="component" value="Unassembled WGS sequence"/>
</dbReference>
<reference evidence="12 13" key="1">
    <citation type="journal article" date="2019" name="Environ. Microbiol.">
        <title>Species interactions and distinct microbial communities in high Arctic permafrost affected cryosols are associated with the CH4 and CO2 gas fluxes.</title>
        <authorList>
            <person name="Altshuler I."/>
            <person name="Hamel J."/>
            <person name="Turney S."/>
            <person name="Magnuson E."/>
            <person name="Levesque R."/>
            <person name="Greer C."/>
            <person name="Whyte L.G."/>
        </authorList>
    </citation>
    <scope>NUCLEOTIDE SEQUENCE [LARGE SCALE GENOMIC DNA]</scope>
    <source>
        <strain evidence="12 13">S13Y</strain>
    </source>
</reference>
<comment type="catalytic activity">
    <reaction evidence="1">
        <text>ATP + protein L-histidine = ADP + protein N-phospho-L-histidine.</text>
        <dbReference type="EC" id="2.7.13.3"/>
    </reaction>
</comment>
<dbReference type="SUPFAM" id="SSF47384">
    <property type="entry name" value="Homodimeric domain of signal transducing histidine kinase"/>
    <property type="match status" value="1"/>
</dbReference>
<dbReference type="PROSITE" id="PS50109">
    <property type="entry name" value="HIS_KIN"/>
    <property type="match status" value="1"/>
</dbReference>
<keyword evidence="8" id="KW-0812">Transmembrane</keyword>
<keyword evidence="5" id="KW-0808">Transferase</keyword>
<dbReference type="PROSITE" id="PS50110">
    <property type="entry name" value="RESPONSE_REGULATORY"/>
    <property type="match status" value="1"/>
</dbReference>